<evidence type="ECO:0000259" key="3">
    <source>
        <dbReference type="Pfam" id="PF25954"/>
    </source>
</evidence>
<evidence type="ECO:0000256" key="1">
    <source>
        <dbReference type="ARBA" id="ARBA00009477"/>
    </source>
</evidence>
<dbReference type="Gene3D" id="1.10.287.470">
    <property type="entry name" value="Helix hairpin bin"/>
    <property type="match status" value="1"/>
</dbReference>
<dbReference type="AlphaFoldDB" id="A0A7W2M7C0"/>
<evidence type="ECO:0000313" key="5">
    <source>
        <dbReference type="EMBL" id="MBA6154024.1"/>
    </source>
</evidence>
<dbReference type="Proteomes" id="UP000541857">
    <property type="component" value="Unassembled WGS sequence"/>
</dbReference>
<reference evidence="5 6" key="1">
    <citation type="submission" date="2020-07" db="EMBL/GenBank/DDBJ databases">
        <title>Bacterium isolated from marine sediment.</title>
        <authorList>
            <person name="Shang D."/>
        </authorList>
    </citation>
    <scope>NUCLEOTIDE SEQUENCE [LARGE SCALE GENOMIC DNA]</scope>
    <source>
        <strain evidence="5 6">F6074</strain>
    </source>
</reference>
<dbReference type="GO" id="GO:0015562">
    <property type="term" value="F:efflux transmembrane transporter activity"/>
    <property type="evidence" value="ECO:0007669"/>
    <property type="project" value="TreeGrafter"/>
</dbReference>
<evidence type="ECO:0000256" key="2">
    <source>
        <dbReference type="SAM" id="SignalP"/>
    </source>
</evidence>
<keyword evidence="6" id="KW-1185">Reference proteome</keyword>
<dbReference type="Pfam" id="PF25954">
    <property type="entry name" value="Beta-barrel_RND_2"/>
    <property type="match status" value="1"/>
</dbReference>
<protein>
    <submittedName>
        <fullName evidence="5">Efflux RND transporter periplasmic adaptor subunit</fullName>
    </submittedName>
</protein>
<dbReference type="PROSITE" id="PS51257">
    <property type="entry name" value="PROKAR_LIPOPROTEIN"/>
    <property type="match status" value="1"/>
</dbReference>
<dbReference type="PANTHER" id="PTHR30469:SF37">
    <property type="entry name" value="RAGD PROTEIN"/>
    <property type="match status" value="1"/>
</dbReference>
<feature type="chain" id="PRO_5030958696" evidence="2">
    <location>
        <begin position="29"/>
        <end position="359"/>
    </location>
</feature>
<dbReference type="RefSeq" id="WP_182206308.1">
    <property type="nucleotide sequence ID" value="NZ_JACGLT010000013.1"/>
</dbReference>
<dbReference type="InterPro" id="IPR058792">
    <property type="entry name" value="Beta-barrel_RND_2"/>
</dbReference>
<feature type="signal peptide" evidence="2">
    <location>
        <begin position="1"/>
        <end position="28"/>
    </location>
</feature>
<gene>
    <name evidence="5" type="ORF">H3Z82_14950</name>
</gene>
<feature type="domain" description="CusB-like beta-barrel" evidence="3">
    <location>
        <begin position="219"/>
        <end position="291"/>
    </location>
</feature>
<sequence>MKINFKSIKSISGLAVLASLILASCSDSNENTTAAETKAPKQEIVTKPISKMHPEYDLNLPGELEPAEQVLLYAKVNGFVKKLHVDIGDVVKKGQILAVLEAPEMDQRLVSDRSSEQKLHSDYLYARQNLERLQEAAKTEGAVAAIELDRAESTMNSAKSAYEASQAQTGHSAQMQKYLQVVAPFNGVITERNVSEGALVGPGSGQPVFSVADRQNLKLKIALPEKHASSVNDAMEVAFTVNSQPGKKFSAALSRSSSMINSQNRAVTLEFDVKNTDQSLNGGEYAQVQLKLKRQDATFWVSPKHILKTQSGLFVLTKNNGDIKRIPVKEGVRLDSVTEVFGNFKENDLIVQRPTEQMK</sequence>
<dbReference type="InterPro" id="IPR058647">
    <property type="entry name" value="BSH_CzcB-like"/>
</dbReference>
<dbReference type="SUPFAM" id="SSF111369">
    <property type="entry name" value="HlyD-like secretion proteins"/>
    <property type="match status" value="1"/>
</dbReference>
<comment type="caution">
    <text evidence="5">The sequence shown here is derived from an EMBL/GenBank/DDBJ whole genome shotgun (WGS) entry which is preliminary data.</text>
</comment>
<dbReference type="Gene3D" id="2.40.50.100">
    <property type="match status" value="1"/>
</dbReference>
<dbReference type="Pfam" id="PF25973">
    <property type="entry name" value="BSH_CzcB"/>
    <property type="match status" value="1"/>
</dbReference>
<proteinExistence type="inferred from homology"/>
<organism evidence="5 6">
    <name type="scientific">Gelidibacter maritimus</name>
    <dbReference type="NCBI Taxonomy" id="2761487"/>
    <lineage>
        <taxon>Bacteria</taxon>
        <taxon>Pseudomonadati</taxon>
        <taxon>Bacteroidota</taxon>
        <taxon>Flavobacteriia</taxon>
        <taxon>Flavobacteriales</taxon>
        <taxon>Flavobacteriaceae</taxon>
        <taxon>Gelidibacter</taxon>
    </lineage>
</organism>
<accession>A0A7W2M7C0</accession>
<evidence type="ECO:0000259" key="4">
    <source>
        <dbReference type="Pfam" id="PF25973"/>
    </source>
</evidence>
<evidence type="ECO:0000313" key="6">
    <source>
        <dbReference type="Proteomes" id="UP000541857"/>
    </source>
</evidence>
<comment type="similarity">
    <text evidence="1">Belongs to the membrane fusion protein (MFP) (TC 8.A.1) family.</text>
</comment>
<dbReference type="InterPro" id="IPR006143">
    <property type="entry name" value="RND_pump_MFP"/>
</dbReference>
<dbReference type="PANTHER" id="PTHR30469">
    <property type="entry name" value="MULTIDRUG RESISTANCE PROTEIN MDTA"/>
    <property type="match status" value="1"/>
</dbReference>
<feature type="domain" description="CzcB-like barrel-sandwich hybrid" evidence="4">
    <location>
        <begin position="72"/>
        <end position="213"/>
    </location>
</feature>
<dbReference type="GO" id="GO:1990281">
    <property type="term" value="C:efflux pump complex"/>
    <property type="evidence" value="ECO:0007669"/>
    <property type="project" value="TreeGrafter"/>
</dbReference>
<dbReference type="Gene3D" id="2.40.30.170">
    <property type="match status" value="1"/>
</dbReference>
<name>A0A7W2M7C0_9FLAO</name>
<dbReference type="NCBIfam" id="TIGR01730">
    <property type="entry name" value="RND_mfp"/>
    <property type="match status" value="1"/>
</dbReference>
<keyword evidence="2" id="KW-0732">Signal</keyword>
<dbReference type="EMBL" id="JACGLT010000013">
    <property type="protein sequence ID" value="MBA6154024.1"/>
    <property type="molecule type" value="Genomic_DNA"/>
</dbReference>